<dbReference type="InterPro" id="IPR001482">
    <property type="entry name" value="T2SS/T4SS_dom"/>
</dbReference>
<dbReference type="InterPro" id="IPR047667">
    <property type="entry name" value="ATPase_ComGA"/>
</dbReference>
<reference evidence="6 7" key="2">
    <citation type="journal article" date="2017" name="Genome Announc.">
        <title>Draft Genome Sequences of Four Alkaliphilic Bacteria Belonging to the Anaerobacillus Genus.</title>
        <authorList>
            <person name="Bassil N.M."/>
            <person name="Lloyd J.R."/>
        </authorList>
    </citation>
    <scope>NUCLEOTIDE SEQUENCE [LARGE SCALE GENOMIC DNA]</scope>
    <source>
        <strain evidence="6 7">NB2006</strain>
    </source>
</reference>
<reference evidence="5 7" key="1">
    <citation type="submission" date="2016-10" db="EMBL/GenBank/DDBJ databases">
        <title>Draft genome sequences of four alkaliphilic bacteria belonging to the Anaerobacillus genus.</title>
        <authorList>
            <person name="Bassil N.M."/>
            <person name="Lloyd J.R."/>
        </authorList>
    </citation>
    <scope>NUCLEOTIDE SEQUENCE [LARGE SCALE GENOMIC DNA]</scope>
    <source>
        <strain evidence="5 7">NB2006</strain>
    </source>
</reference>
<keyword evidence="2" id="KW-0547">Nucleotide-binding</keyword>
<organism evidence="5 7">
    <name type="scientific">Anaerobacillus isosaccharinicus</name>
    <dbReference type="NCBI Taxonomy" id="1532552"/>
    <lineage>
        <taxon>Bacteria</taxon>
        <taxon>Bacillati</taxon>
        <taxon>Bacillota</taxon>
        <taxon>Bacilli</taxon>
        <taxon>Bacillales</taxon>
        <taxon>Bacillaceae</taxon>
        <taxon>Anaerobacillus</taxon>
    </lineage>
</organism>
<evidence type="ECO:0000256" key="3">
    <source>
        <dbReference type="ARBA" id="ARBA00022840"/>
    </source>
</evidence>
<evidence type="ECO:0000256" key="1">
    <source>
        <dbReference type="ARBA" id="ARBA00006611"/>
    </source>
</evidence>
<dbReference type="Gene3D" id="3.40.50.300">
    <property type="entry name" value="P-loop containing nucleotide triphosphate hydrolases"/>
    <property type="match status" value="1"/>
</dbReference>
<feature type="domain" description="Bacterial type II secretion system protein E" evidence="4">
    <location>
        <begin position="203"/>
        <end position="217"/>
    </location>
</feature>
<evidence type="ECO:0000313" key="6">
    <source>
        <dbReference type="EMBL" id="QOY36108.1"/>
    </source>
</evidence>
<dbReference type="RefSeq" id="WP_071317055.1">
    <property type="nucleotide sequence ID" value="NZ_CP063356.2"/>
</dbReference>
<dbReference type="PANTHER" id="PTHR30258">
    <property type="entry name" value="TYPE II SECRETION SYSTEM PROTEIN GSPE-RELATED"/>
    <property type="match status" value="1"/>
</dbReference>
<evidence type="ECO:0000313" key="5">
    <source>
        <dbReference type="EMBL" id="OIJ18802.1"/>
    </source>
</evidence>
<comment type="similarity">
    <text evidence="1">Belongs to the GSP E family.</text>
</comment>
<evidence type="ECO:0000313" key="7">
    <source>
        <dbReference type="Proteomes" id="UP000180175"/>
    </source>
</evidence>
<dbReference type="InterPro" id="IPR027417">
    <property type="entry name" value="P-loop_NTPase"/>
</dbReference>
<dbReference type="SUPFAM" id="SSF52540">
    <property type="entry name" value="P-loop containing nucleoside triphosphate hydrolases"/>
    <property type="match status" value="1"/>
</dbReference>
<dbReference type="AlphaFoldDB" id="A0A1S2M228"/>
<protein>
    <submittedName>
        <fullName evidence="5">Competence protein ComG</fullName>
    </submittedName>
    <submittedName>
        <fullName evidence="6">Type II/IV secretion system protein</fullName>
    </submittedName>
</protein>
<reference evidence="6 7" key="3">
    <citation type="journal article" date="2019" name="Int. J. Syst. Evol. Microbiol.">
        <title>Anaerobacillus isosaccharinicus sp. nov., an alkaliphilic bacterium which degrades isosaccharinic acid.</title>
        <authorList>
            <person name="Bassil N.M."/>
            <person name="Lloyd J.R."/>
        </authorList>
    </citation>
    <scope>NUCLEOTIDE SEQUENCE [LARGE SCALE GENOMIC DNA]</scope>
    <source>
        <strain evidence="6 7">NB2006</strain>
    </source>
</reference>
<sequence length="347" mass="39139">MSIIEQKSDGIISRAVREKASDIHIVPANSSSLIQLRIGHQLVTLEKIKISDAQKLISHYKFRSKMDIGERRRPQNGSLNMVVKDEQINLRISTLPTTPHESLSIRILPQNEILTIDQLSLFKKHCVQLRTLMKKAYGLLLISGPTSSGKTTTIYSLLFNEFSRNRRIITIEDPIEKKTDSFIQVEINEKAGLTYAEALKAALRHDPDIIMIGEIRDAQTARIAIRAAMTGHLVISTIHANHSEGCISRLREFGCAQLDIKETLIGLVSQRLVNLACPYCGIKCSGYCGLYSTNRRLAVYEILEGNSLQDILANKLKKAKYEKLPQLVNKAIALGYVKETEYERWLR</sequence>
<name>A0A1S2M228_9BACI</name>
<dbReference type="EMBL" id="LQXD01000086">
    <property type="protein sequence ID" value="OIJ18802.1"/>
    <property type="molecule type" value="Genomic_DNA"/>
</dbReference>
<reference evidence="6" key="4">
    <citation type="submission" date="2020-10" db="EMBL/GenBank/DDBJ databases">
        <authorList>
            <person name="Bassil N.M."/>
            <person name="Lloyd J.R."/>
        </authorList>
    </citation>
    <scope>NUCLEOTIDE SEQUENCE</scope>
    <source>
        <strain evidence="6">NB2006</strain>
    </source>
</reference>
<dbReference type="PROSITE" id="PS00662">
    <property type="entry name" value="T2SP_E"/>
    <property type="match status" value="1"/>
</dbReference>
<dbReference type="NCBIfam" id="NF041000">
    <property type="entry name" value="ATPase_ComGA"/>
    <property type="match status" value="1"/>
</dbReference>
<dbReference type="GO" id="GO:0016887">
    <property type="term" value="F:ATP hydrolysis activity"/>
    <property type="evidence" value="ECO:0007669"/>
    <property type="project" value="TreeGrafter"/>
</dbReference>
<dbReference type="GO" id="GO:0005886">
    <property type="term" value="C:plasma membrane"/>
    <property type="evidence" value="ECO:0007669"/>
    <property type="project" value="TreeGrafter"/>
</dbReference>
<dbReference type="Pfam" id="PF00437">
    <property type="entry name" value="T2SSE"/>
    <property type="match status" value="1"/>
</dbReference>
<gene>
    <name evidence="6" type="ORF">AWH56_026305</name>
    <name evidence="5" type="ORF">AWH56_10230</name>
</gene>
<dbReference type="PANTHER" id="PTHR30258:SF2">
    <property type="entry name" value="COMG OPERON PROTEIN 1"/>
    <property type="match status" value="1"/>
</dbReference>
<dbReference type="Proteomes" id="UP000180175">
    <property type="component" value="Chromosome"/>
</dbReference>
<proteinExistence type="inferred from homology"/>
<dbReference type="EMBL" id="CP063356">
    <property type="protein sequence ID" value="QOY36108.1"/>
    <property type="molecule type" value="Genomic_DNA"/>
</dbReference>
<evidence type="ECO:0000256" key="2">
    <source>
        <dbReference type="ARBA" id="ARBA00022741"/>
    </source>
</evidence>
<dbReference type="KEGG" id="aia:AWH56_026305"/>
<dbReference type="Gene3D" id="3.30.450.90">
    <property type="match status" value="1"/>
</dbReference>
<dbReference type="CDD" id="cd01129">
    <property type="entry name" value="PulE-GspE-like"/>
    <property type="match status" value="1"/>
</dbReference>
<keyword evidence="3" id="KW-0067">ATP-binding</keyword>
<dbReference type="OrthoDB" id="9808272at2"/>
<keyword evidence="7" id="KW-1185">Reference proteome</keyword>
<dbReference type="GO" id="GO:0005524">
    <property type="term" value="F:ATP binding"/>
    <property type="evidence" value="ECO:0007669"/>
    <property type="project" value="UniProtKB-KW"/>
</dbReference>
<accession>A0A1S2M228</accession>
<evidence type="ECO:0000259" key="4">
    <source>
        <dbReference type="PROSITE" id="PS00662"/>
    </source>
</evidence>